<evidence type="ECO:0000313" key="3">
    <source>
        <dbReference type="Proteomes" id="UP000886786"/>
    </source>
</evidence>
<dbReference type="Gene3D" id="3.40.50.300">
    <property type="entry name" value="P-loop containing nucleotide triphosphate hydrolases"/>
    <property type="match status" value="1"/>
</dbReference>
<reference evidence="2" key="1">
    <citation type="submission" date="2020-10" db="EMBL/GenBank/DDBJ databases">
        <authorList>
            <person name="Gilroy R."/>
        </authorList>
    </citation>
    <scope>NUCLEOTIDE SEQUENCE</scope>
    <source>
        <strain evidence="2">CHK147-3167</strain>
    </source>
</reference>
<proteinExistence type="predicted"/>
<dbReference type="SUPFAM" id="SSF52540">
    <property type="entry name" value="P-loop containing nucleoside triphosphate hydrolases"/>
    <property type="match status" value="1"/>
</dbReference>
<dbReference type="GO" id="GO:0051782">
    <property type="term" value="P:negative regulation of cell division"/>
    <property type="evidence" value="ECO:0007669"/>
    <property type="project" value="TreeGrafter"/>
</dbReference>
<organism evidence="2 3">
    <name type="scientific">Candidatus Coprosoma intestinipullorum</name>
    <dbReference type="NCBI Taxonomy" id="2840752"/>
    <lineage>
        <taxon>Bacteria</taxon>
        <taxon>Bacillati</taxon>
        <taxon>Bacillota</taxon>
        <taxon>Bacillota incertae sedis</taxon>
        <taxon>Candidatus Coprosoma</taxon>
    </lineage>
</organism>
<dbReference type="PANTHER" id="PTHR43384">
    <property type="entry name" value="SEPTUM SITE-DETERMINING PROTEIN MIND HOMOLOG, CHLOROPLASTIC-RELATED"/>
    <property type="match status" value="1"/>
</dbReference>
<dbReference type="AlphaFoldDB" id="A0A9D1CYI0"/>
<dbReference type="GO" id="GO:0009898">
    <property type="term" value="C:cytoplasmic side of plasma membrane"/>
    <property type="evidence" value="ECO:0007669"/>
    <property type="project" value="TreeGrafter"/>
</dbReference>
<dbReference type="EMBL" id="DVFV01000021">
    <property type="protein sequence ID" value="HIQ90180.1"/>
    <property type="molecule type" value="Genomic_DNA"/>
</dbReference>
<dbReference type="GO" id="GO:0016887">
    <property type="term" value="F:ATP hydrolysis activity"/>
    <property type="evidence" value="ECO:0007669"/>
    <property type="project" value="TreeGrafter"/>
</dbReference>
<sequence>MQNAKAKTITITSVKGGTGKTTTVLNIAGLLSTRKLRTIIVDLDLHSGVIAPSLNVQVENDFYDLTSDIANNRFNQIEDYITKYNDYIDLLAAPKDPRMAYKIDPKYINVVLSRLSFKYDVILIDTNHIIDGVNLITYDNSDQIIYLLSNDLMDFRNMKNMITIYEDMEKSNYKIVLNESLNQDEFSKFDIKTILNHSIDYTLPKSFHLRNLQKYVQNGELATLDKANAKEKGIEVLNHIIDDFLK</sequence>
<protein>
    <submittedName>
        <fullName evidence="2">AAA family ATPase</fullName>
    </submittedName>
</protein>
<dbReference type="InterPro" id="IPR050625">
    <property type="entry name" value="ParA/MinD_ATPase"/>
</dbReference>
<evidence type="ECO:0000313" key="2">
    <source>
        <dbReference type="EMBL" id="HIQ90180.1"/>
    </source>
</evidence>
<dbReference type="Pfam" id="PF01656">
    <property type="entry name" value="CbiA"/>
    <property type="match status" value="1"/>
</dbReference>
<evidence type="ECO:0000259" key="1">
    <source>
        <dbReference type="Pfam" id="PF01656"/>
    </source>
</evidence>
<dbReference type="GO" id="GO:0005524">
    <property type="term" value="F:ATP binding"/>
    <property type="evidence" value="ECO:0007669"/>
    <property type="project" value="TreeGrafter"/>
</dbReference>
<accession>A0A9D1CYI0</accession>
<dbReference type="InterPro" id="IPR027417">
    <property type="entry name" value="P-loop_NTPase"/>
</dbReference>
<name>A0A9D1CYI0_9FIRM</name>
<gene>
    <name evidence="2" type="ORF">IAB27_00930</name>
</gene>
<comment type="caution">
    <text evidence="2">The sequence shown here is derived from an EMBL/GenBank/DDBJ whole genome shotgun (WGS) entry which is preliminary data.</text>
</comment>
<dbReference type="Proteomes" id="UP000886786">
    <property type="component" value="Unassembled WGS sequence"/>
</dbReference>
<dbReference type="InterPro" id="IPR002586">
    <property type="entry name" value="CobQ/CobB/MinD/ParA_Nub-bd_dom"/>
</dbReference>
<reference evidence="2" key="2">
    <citation type="journal article" date="2021" name="PeerJ">
        <title>Extensive microbial diversity within the chicken gut microbiome revealed by metagenomics and culture.</title>
        <authorList>
            <person name="Gilroy R."/>
            <person name="Ravi A."/>
            <person name="Getino M."/>
            <person name="Pursley I."/>
            <person name="Horton D.L."/>
            <person name="Alikhan N.F."/>
            <person name="Baker D."/>
            <person name="Gharbi K."/>
            <person name="Hall N."/>
            <person name="Watson M."/>
            <person name="Adriaenssens E.M."/>
            <person name="Foster-Nyarko E."/>
            <person name="Jarju S."/>
            <person name="Secka A."/>
            <person name="Antonio M."/>
            <person name="Oren A."/>
            <person name="Chaudhuri R.R."/>
            <person name="La Ragione R."/>
            <person name="Hildebrand F."/>
            <person name="Pallen M.J."/>
        </authorList>
    </citation>
    <scope>NUCLEOTIDE SEQUENCE</scope>
    <source>
        <strain evidence="2">CHK147-3167</strain>
    </source>
</reference>
<feature type="domain" description="CobQ/CobB/MinD/ParA nucleotide binding" evidence="1">
    <location>
        <begin position="9"/>
        <end position="179"/>
    </location>
</feature>
<dbReference type="PANTHER" id="PTHR43384:SF13">
    <property type="entry name" value="SLR0110 PROTEIN"/>
    <property type="match status" value="1"/>
</dbReference>
<dbReference type="GO" id="GO:0005829">
    <property type="term" value="C:cytosol"/>
    <property type="evidence" value="ECO:0007669"/>
    <property type="project" value="TreeGrafter"/>
</dbReference>